<evidence type="ECO:0000256" key="6">
    <source>
        <dbReference type="ARBA" id="ARBA00022737"/>
    </source>
</evidence>
<evidence type="ECO:0000256" key="4">
    <source>
        <dbReference type="ARBA" id="ARBA00022553"/>
    </source>
</evidence>
<sequence length="2944" mass="315200">MLDYGTQQDTLGSLTPAQRSIWVAQELRPEVPYNFAGYVEIDHDVDAEKLMAACESAATRFGTPCARLDLDDGEPVFMLDHAVPQTLHCVDLRAESDAVAAARSWMDDDYRRPVDLIRDRLTNFVLLRISDKLCYFYVRAHHVLLDGYGAYSFLRHVADVYSGAPAKTGEVDFSEFALIRAADEKYRRSSRSQTDAEFWQGVLRGSPEVVDLSGRQRSVAPRHPMVCELACPQSRFDVARVVAAMAVFLAKTTGRQTVSLSLPVSARTTAALKNCAGMVSNMVPLLIDVADNDTIGALTDRVGKAVVGALRHQQFRRFPDIMGNRLDTNLEFGPTVNVLDFAAPLYFGPSEAVCNILSNFPIQDIAVNIYPQLGDGAPRVHFAWNPDRYADDEIARHIARLESLFDRLLVADPSVVVGEVALLDDNERARLDLLGNRVVLDRPVIGASIPELFAAQVVRTPEAVAISCAGRSMTYRELDESSNRLAHLLVERGAGPGRCVAVLFSRSAEAIVAILAVLKSGAAYLPIDSAVPDSRIEFMLADATPIAAISTAELAGRFGGHALPVIDVEDPGIDSQSSAALPVPAADDVAHIVYTSGTTGIPKGVATTHHNVTQLLGPLHMGLPSGPGQVWSQWYSYAFDASVEEIWGALLHGSRLLIVPESVAAVPDDFQDLLIAERVTVLHQTPSAVSALSPEGLAAAALVVAAEPCAVELVDRWAPGRVMTNAYGPTETTLCVTVSVPLRAGAGVVPIGVPIPGAALFVLDARLRPVPPGVIGELYVAGWGVGLGYLRRAGLTASRFVACPFASGQRMYRTGDLVCWGPDGQLRYIGRADEQVKVRGYRIELGEIQSALSGLDGVEAAVVVVREDRPGDKRLVGYVTEAVPGLVEVDAARTRLAERLPAYMVPAAVVVVAALPLTVNGKLDTRALPAPEYRDAEYRAPSNAVEEILAAIYAEVLGLDRVGIDDSFFDLGGDSILSMRIVARARAAGVLCRPRDIFVEQTVAGLARVATIVTAGDDVVDEGVGPVVATPIMRWLHGVDGPVDQFNQTIVVQAPCGVTDADVSVVLQALLDRHGMLRLYVDDDGAGQWSLHVPEPGSVRAHDCLHITAALSDAALVEARSRLNPAAGVMLSALWITSTSQLALVVHHLAVDGVSWRILLEDLNIAWAQHRSGRPAALPAGGTSFARWSSLLGQHARHPDVTTHAEVWRNIATTPAALPAAQPDVDTYANAGKLSLTLDAETTRTLLGEVPAAFHAGVQDILVIAFGLALAELLGTGGAPIGIDVEGHGRHELPGAQVDLSRTVGWFTAKYPVAISVGELDWAQVTGGELALGAVIKDAKEQLRALPDGVTYGLLRYLNDEVDLSGPDPAIAFNYLGRLGGLAELTEDLWRPAVTASTAVAAATAVPMPLSHTLTLDAGTLEGEDGPRLHASWTWAPTALNHARVDRLSQLWFEALAGICAHVRRGGGGLTPSDILPARLTQQQIGDLEQQHAIADVLPLTPLQQGLYFHATLAQSSGADPYAPQLDISMAGQLDWVRLCEAVHAVVARHPNLAARFCLDPPVQIIPADPAPAWQYVDLRGGTDIEGQIQRLCADERAAVCDLANPPVFRAALIRTAPDRYRFVLTNHHIVLDGWSLPIVLQEIFASYRGQRLPAPVPFRKFVAWLANRDTDAAATAWREVLSGFDTPTLVGSRDAQGQRGRASLRLSQQATQALAQLARAHHTTVNTVLQAGWAQLLMWLTGQHDVVFGATVSGRPTDVPGAESIVGLLINTVPVRARTTAATTAAELLEQLHRAHNDTLEHQQLALSDIHRGTGHDRLFDTLFVYENYPIDATASAGLGELAITRFTSNESTHYPLTLQATPGSEMGLSIEYDCDRFDAESVGALIDRLQRILAAMVDDPSRRLSSVDVLDATERARLDAVGNRAVLDRPALGASIPELFAAQVVRTPEAVAISCAGRSMTYRELDESSNRLAHLLVGLGAGPGECAAVLFPRSAEAIVAILAVLKSGSAYLPMDPAVPDARIEFMLADAAPIAALAAAELAERFDGYGVPVVGFDDPVSDQPCTALPPPMPADIAHIVYTSGTTGVPKGVATSHHNVTQLLESLHVGLPSGPGQVWSQWYSYAFDASVEEIWGALLHGSRLLIVPESVAAVPEDFQDLLIGEHVTVLHQTPSALSALSPDGLESAALVVAAEACSAELVDRWAPGRVMTNAYGPTETTLCVTVSAPLSAGSGTPPIGAPVPGAALFVLDGWLRRVPPGVVGELYVAGHGLGAGYLGRGGLTASRFVACPFASGVRMYRTGDLVRWGADGQLQYLGRADEQVKIRGYRIELGEIQAALSDLDGVEAAVVVVREDRPGHKRLVGYVTGVVDVVGARARLATRLPAYMVPAAIVVLEALPLTVNGKLDIRALPEPQYQHTEYRAPSNAVEETLAGIYAQTLGLVRVGVDDSFFDLGGDSISAMRLIAATNKVLDTRLSVRILFDAPSVSALSHQVYTHTVDPRYVAVHGTDATEIHAADLTLDKFLDAATLSAADALPGPGAEVRTVLLTGATGFLGRYLVLQWLEQLELVDGTLVCLVRGKSDEDALHRLEKIFDSGDPQLLDHFQQLAAGHLRVVAGDKAEARLGLDGPTWQELAETVDLIVDSAAVVNGVLPYSELFGPNVGGTAELIRLALTTKLKPYTYVSTANVGDPVERSAFTEEADIRVISPTRINDGGPVNGYANSKWAGEVLLREAHQLFGLPVLVFRSGMILAGTSYRGQLNVSDLVTRMVLSLMATGVAPGSFYRRDANGNRQRAHYDGLPVEFVAEAIATLGAQTVDGFETYHVMNPHDDGIGLDEYVDWLIEAGYPIERIHDFDEWLRRFEAGLRALPDRQRQHSVLQILHAVGPEYARPATPIRGASASTDRFRAAVQEAKIGPDNDIPHVTAPIIIKYVTDLQLLGLL</sequence>
<dbReference type="InterPro" id="IPR010060">
    <property type="entry name" value="NRPS_synth"/>
</dbReference>
<dbReference type="SUPFAM" id="SSF47336">
    <property type="entry name" value="ACP-like"/>
    <property type="match status" value="2"/>
</dbReference>
<gene>
    <name evidence="9" type="ORF">BN973_01813</name>
</gene>
<evidence type="ECO:0000256" key="7">
    <source>
        <dbReference type="ARBA" id="ARBA00023194"/>
    </source>
</evidence>
<dbReference type="InterPro" id="IPR001242">
    <property type="entry name" value="Condensation_dom"/>
</dbReference>
<dbReference type="GO" id="GO:0031177">
    <property type="term" value="F:phosphopantetheine binding"/>
    <property type="evidence" value="ECO:0007669"/>
    <property type="project" value="InterPro"/>
</dbReference>
<dbReference type="Gene3D" id="3.40.50.720">
    <property type="entry name" value="NAD(P)-binding Rossmann-like Domain"/>
    <property type="match status" value="1"/>
</dbReference>
<dbReference type="Gene3D" id="3.30.559.10">
    <property type="entry name" value="Chloramphenicol acetyltransferase-like domain"/>
    <property type="match status" value="3"/>
</dbReference>
<comment type="cofactor">
    <cofactor evidence="1">
        <name>pantetheine 4'-phosphate</name>
        <dbReference type="ChEBI" id="CHEBI:47942"/>
    </cofactor>
</comment>
<dbReference type="InterPro" id="IPR000873">
    <property type="entry name" value="AMP-dep_synth/lig_dom"/>
</dbReference>
<keyword evidence="5" id="KW-0436">Ligase</keyword>
<dbReference type="FunFam" id="1.10.1200.10:FF:000005">
    <property type="entry name" value="Nonribosomal peptide synthetase 1"/>
    <property type="match status" value="2"/>
</dbReference>
<dbReference type="HOGENOM" id="CLU_000022_11_6_11"/>
<dbReference type="InterPro" id="IPR010071">
    <property type="entry name" value="AA_adenyl_dom"/>
</dbReference>
<evidence type="ECO:0000256" key="5">
    <source>
        <dbReference type="ARBA" id="ARBA00022598"/>
    </source>
</evidence>
<dbReference type="CDD" id="cd19543">
    <property type="entry name" value="DCL_NRPS"/>
    <property type="match status" value="1"/>
</dbReference>
<dbReference type="Gene3D" id="3.40.50.12780">
    <property type="entry name" value="N-terminal domain of ligase-like"/>
    <property type="match status" value="2"/>
</dbReference>
<dbReference type="RefSeq" id="WP_084163340.1">
    <property type="nucleotide sequence ID" value="NZ_HG964446.1"/>
</dbReference>
<dbReference type="Pfam" id="PF07993">
    <property type="entry name" value="NAD_binding_4"/>
    <property type="match status" value="1"/>
</dbReference>
<dbReference type="InterPro" id="IPR042099">
    <property type="entry name" value="ANL_N_sf"/>
</dbReference>
<accession>A0A024JV36</accession>
<reference evidence="9" key="1">
    <citation type="journal article" date="2014" name="Genome Announc.">
        <title>Draft Genome Sequence of Mycobacterium triplex DSM 44626.</title>
        <authorList>
            <person name="Sassi M."/>
            <person name="Croce O."/>
            <person name="Robert C."/>
            <person name="Raoult D."/>
            <person name="Drancourt M."/>
        </authorList>
    </citation>
    <scope>NUCLEOTIDE SEQUENCE [LARGE SCALE GENOMIC DNA]</scope>
    <source>
        <strain evidence="9">DSM 44626</strain>
    </source>
</reference>
<evidence type="ECO:0000256" key="3">
    <source>
        <dbReference type="ARBA" id="ARBA00022450"/>
    </source>
</evidence>
<dbReference type="SUPFAM" id="SSF52777">
    <property type="entry name" value="CoA-dependent acyltransferases"/>
    <property type="match status" value="6"/>
</dbReference>
<dbReference type="Gene3D" id="1.10.1200.10">
    <property type="entry name" value="ACP-like"/>
    <property type="match status" value="2"/>
</dbReference>
<evidence type="ECO:0000256" key="1">
    <source>
        <dbReference type="ARBA" id="ARBA00001957"/>
    </source>
</evidence>
<dbReference type="InterPro" id="IPR006162">
    <property type="entry name" value="Ppantetheine_attach_site"/>
</dbReference>
<dbReference type="InterPro" id="IPR009081">
    <property type="entry name" value="PP-bd_ACP"/>
</dbReference>
<dbReference type="NCBIfam" id="TIGR01746">
    <property type="entry name" value="Thioester-redct"/>
    <property type="match status" value="1"/>
</dbReference>
<dbReference type="GO" id="GO:0017000">
    <property type="term" value="P:antibiotic biosynthetic process"/>
    <property type="evidence" value="ECO:0007669"/>
    <property type="project" value="UniProtKB-KW"/>
</dbReference>
<dbReference type="PANTHER" id="PTHR45527">
    <property type="entry name" value="NONRIBOSOMAL PEPTIDE SYNTHETASE"/>
    <property type="match status" value="1"/>
</dbReference>
<dbReference type="InterPro" id="IPR023213">
    <property type="entry name" value="CAT-like_dom_sf"/>
</dbReference>
<dbReference type="eggNOG" id="COG1020">
    <property type="taxonomic scope" value="Bacteria"/>
</dbReference>
<dbReference type="FunFam" id="3.40.50.980:FF:000001">
    <property type="entry name" value="Non-ribosomal peptide synthetase"/>
    <property type="match status" value="1"/>
</dbReference>
<dbReference type="SUPFAM" id="SSF51735">
    <property type="entry name" value="NAD(P)-binding Rossmann-fold domains"/>
    <property type="match status" value="1"/>
</dbReference>
<dbReference type="STRING" id="47839.BN973_01813"/>
<keyword evidence="4" id="KW-0597">Phosphoprotein</keyword>
<dbReference type="PROSITE" id="PS00455">
    <property type="entry name" value="AMP_BINDING"/>
    <property type="match status" value="2"/>
</dbReference>
<dbReference type="FunFam" id="3.40.50.12780:FF:000012">
    <property type="entry name" value="Non-ribosomal peptide synthetase"/>
    <property type="match status" value="2"/>
</dbReference>
<keyword evidence="6" id="KW-0677">Repeat</keyword>
<dbReference type="GO" id="GO:0005737">
    <property type="term" value="C:cytoplasm"/>
    <property type="evidence" value="ECO:0007669"/>
    <property type="project" value="TreeGrafter"/>
</dbReference>
<evidence type="ECO:0000259" key="8">
    <source>
        <dbReference type="PROSITE" id="PS50075"/>
    </source>
</evidence>
<proteinExistence type="inferred from homology"/>
<dbReference type="FunFam" id="3.30.300.30:FF:000010">
    <property type="entry name" value="Enterobactin synthetase component F"/>
    <property type="match status" value="2"/>
</dbReference>
<comment type="similarity">
    <text evidence="2">Belongs to the ATP-dependent AMP-binding enzyme family.</text>
</comment>
<dbReference type="Gene3D" id="3.30.300.30">
    <property type="match status" value="2"/>
</dbReference>
<dbReference type="NCBIfam" id="TIGR01733">
    <property type="entry name" value="AA-adenyl-dom"/>
    <property type="match status" value="2"/>
</dbReference>
<dbReference type="InterPro" id="IPR045851">
    <property type="entry name" value="AMP-bd_C_sf"/>
</dbReference>
<reference evidence="9" key="2">
    <citation type="submission" date="2014-04" db="EMBL/GenBank/DDBJ databases">
        <authorList>
            <person name="Xu Y.W."/>
            <person name="Yang Q."/>
        </authorList>
    </citation>
    <scope>NUCLEOTIDE SEQUENCE</scope>
    <source>
        <strain evidence="9">DSM 44626</strain>
    </source>
</reference>
<dbReference type="InterPro" id="IPR036736">
    <property type="entry name" value="ACP-like_sf"/>
</dbReference>
<keyword evidence="7" id="KW-0045">Antibiotic biosynthesis</keyword>
<dbReference type="GO" id="GO:0008610">
    <property type="term" value="P:lipid biosynthetic process"/>
    <property type="evidence" value="ECO:0007669"/>
    <property type="project" value="UniProtKB-ARBA"/>
</dbReference>
<feature type="domain" description="Carrier" evidence="8">
    <location>
        <begin position="940"/>
        <end position="1014"/>
    </location>
</feature>
<dbReference type="Pfam" id="PF00668">
    <property type="entry name" value="Condensation"/>
    <property type="match status" value="3"/>
</dbReference>
<dbReference type="PROSITE" id="PS00012">
    <property type="entry name" value="PHOSPHOPANTETHEINE"/>
    <property type="match status" value="1"/>
</dbReference>
<dbReference type="Gene3D" id="3.30.559.30">
    <property type="entry name" value="Nonribosomal peptide synthetase, condensation domain"/>
    <property type="match status" value="3"/>
</dbReference>
<dbReference type="UniPathway" id="UPA00011"/>
<dbReference type="InterPro" id="IPR020845">
    <property type="entry name" value="AMP-binding_CS"/>
</dbReference>
<dbReference type="Proteomes" id="UP000028880">
    <property type="component" value="Unassembled WGS sequence"/>
</dbReference>
<dbReference type="SUPFAM" id="SSF56801">
    <property type="entry name" value="Acetyl-CoA synthetase-like"/>
    <property type="match status" value="2"/>
</dbReference>
<dbReference type="InterPro" id="IPR036291">
    <property type="entry name" value="NAD(P)-bd_dom_sf"/>
</dbReference>
<dbReference type="GO" id="GO:0044550">
    <property type="term" value="P:secondary metabolite biosynthetic process"/>
    <property type="evidence" value="ECO:0007669"/>
    <property type="project" value="UniProtKB-ARBA"/>
</dbReference>
<dbReference type="Pfam" id="PF00501">
    <property type="entry name" value="AMP-binding"/>
    <property type="match status" value="2"/>
</dbReference>
<dbReference type="InterPro" id="IPR020806">
    <property type="entry name" value="PKS_PP-bd"/>
</dbReference>
<protein>
    <submittedName>
        <fullName evidence="9">Linear gramicidin synthetase subunit B</fullName>
    </submittedName>
</protein>
<dbReference type="Pfam" id="PF00550">
    <property type="entry name" value="PP-binding"/>
    <property type="match status" value="2"/>
</dbReference>
<dbReference type="SMART" id="SM00823">
    <property type="entry name" value="PKS_PP"/>
    <property type="match status" value="2"/>
</dbReference>
<dbReference type="GO" id="GO:0043041">
    <property type="term" value="P:amino acid activation for nonribosomal peptide biosynthetic process"/>
    <property type="evidence" value="ECO:0007669"/>
    <property type="project" value="TreeGrafter"/>
</dbReference>
<dbReference type="eggNOG" id="COG3320">
    <property type="taxonomic scope" value="Bacteria"/>
</dbReference>
<dbReference type="PANTHER" id="PTHR45527:SF1">
    <property type="entry name" value="FATTY ACID SYNTHASE"/>
    <property type="match status" value="1"/>
</dbReference>
<dbReference type="InterPro" id="IPR025110">
    <property type="entry name" value="AMP-bd_C"/>
</dbReference>
<dbReference type="Pfam" id="PF13193">
    <property type="entry name" value="AMP-binding_C"/>
    <property type="match status" value="2"/>
</dbReference>
<dbReference type="InterPro" id="IPR013120">
    <property type="entry name" value="FAR_NAD-bd"/>
</dbReference>
<feature type="domain" description="Carrier" evidence="8">
    <location>
        <begin position="2424"/>
        <end position="2499"/>
    </location>
</feature>
<dbReference type="PROSITE" id="PS50075">
    <property type="entry name" value="CARRIER"/>
    <property type="match status" value="2"/>
</dbReference>
<keyword evidence="3" id="KW-0596">Phosphopantetheine</keyword>
<evidence type="ECO:0000256" key="2">
    <source>
        <dbReference type="ARBA" id="ARBA00006432"/>
    </source>
</evidence>
<dbReference type="CDD" id="cd05235">
    <property type="entry name" value="SDR_e1"/>
    <property type="match status" value="1"/>
</dbReference>
<dbReference type="InterPro" id="IPR010080">
    <property type="entry name" value="Thioester_reductase-like_dom"/>
</dbReference>
<name>A0A024JV36_9MYCO</name>
<dbReference type="GO" id="GO:0016874">
    <property type="term" value="F:ligase activity"/>
    <property type="evidence" value="ECO:0007669"/>
    <property type="project" value="UniProtKB-KW"/>
</dbReference>
<dbReference type="OrthoDB" id="4501954at2"/>
<evidence type="ECO:0000313" key="9">
    <source>
        <dbReference type="EMBL" id="CDO87459.1"/>
    </source>
</evidence>
<organism evidence="9">
    <name type="scientific">Mycobacterium triplex</name>
    <dbReference type="NCBI Taxonomy" id="47839"/>
    <lineage>
        <taxon>Bacteria</taxon>
        <taxon>Bacillati</taxon>
        <taxon>Actinomycetota</taxon>
        <taxon>Actinomycetes</taxon>
        <taxon>Mycobacteriales</taxon>
        <taxon>Mycobacteriaceae</taxon>
        <taxon>Mycobacterium</taxon>
        <taxon>Mycobacterium simiae complex</taxon>
    </lineage>
</organism>
<dbReference type="EMBL" id="HG964446">
    <property type="protein sequence ID" value="CDO87459.1"/>
    <property type="molecule type" value="Genomic_DNA"/>
</dbReference>
<dbReference type="NCBIfam" id="TIGR01720">
    <property type="entry name" value="NRPS-para261"/>
    <property type="match status" value="1"/>
</dbReference>